<keyword evidence="3" id="KW-1185">Reference proteome</keyword>
<dbReference type="CDD" id="cd00060">
    <property type="entry name" value="FHA"/>
    <property type="match status" value="1"/>
</dbReference>
<evidence type="ECO:0000313" key="2">
    <source>
        <dbReference type="EMBL" id="WNG53003.1"/>
    </source>
</evidence>
<evidence type="ECO:0000313" key="3">
    <source>
        <dbReference type="Proteomes" id="UP001611383"/>
    </source>
</evidence>
<reference evidence="2 3" key="1">
    <citation type="submission" date="2019-08" db="EMBL/GenBank/DDBJ databases">
        <title>Archangium and Cystobacter genomes.</title>
        <authorList>
            <person name="Chen I.-C.K."/>
            <person name="Wielgoss S."/>
        </authorList>
    </citation>
    <scope>NUCLEOTIDE SEQUENCE [LARGE SCALE GENOMIC DNA]</scope>
    <source>
        <strain evidence="2 3">Cbm 6</strain>
    </source>
</reference>
<dbReference type="PROSITE" id="PS50006">
    <property type="entry name" value="FHA_DOMAIN"/>
    <property type="match status" value="1"/>
</dbReference>
<accession>A0ABY9XCA9</accession>
<dbReference type="Gene3D" id="2.60.200.20">
    <property type="match status" value="1"/>
</dbReference>
<name>A0ABY9XCA9_9BACT</name>
<proteinExistence type="predicted"/>
<dbReference type="PANTHER" id="PTHR23308">
    <property type="entry name" value="NUCLEAR INHIBITOR OF PROTEIN PHOSPHATASE-1"/>
    <property type="match status" value="1"/>
</dbReference>
<gene>
    <name evidence="2" type="ORF">F0U60_48305</name>
</gene>
<dbReference type="EMBL" id="CP043494">
    <property type="protein sequence ID" value="WNG53003.1"/>
    <property type="molecule type" value="Genomic_DNA"/>
</dbReference>
<dbReference type="InterPro" id="IPR050923">
    <property type="entry name" value="Cell_Proc_Reg/RNA_Proc"/>
</dbReference>
<dbReference type="SMART" id="SM00240">
    <property type="entry name" value="FHA"/>
    <property type="match status" value="1"/>
</dbReference>
<dbReference type="SUPFAM" id="SSF49879">
    <property type="entry name" value="SMAD/FHA domain"/>
    <property type="match status" value="1"/>
</dbReference>
<dbReference type="InterPro" id="IPR008984">
    <property type="entry name" value="SMAD_FHA_dom_sf"/>
</dbReference>
<dbReference type="InterPro" id="IPR000253">
    <property type="entry name" value="FHA_dom"/>
</dbReference>
<dbReference type="RefSeq" id="WP_395825762.1">
    <property type="nucleotide sequence ID" value="NZ_CP043494.1"/>
</dbReference>
<feature type="domain" description="FHA" evidence="1">
    <location>
        <begin position="85"/>
        <end position="136"/>
    </location>
</feature>
<dbReference type="Proteomes" id="UP001611383">
    <property type="component" value="Chromosome"/>
</dbReference>
<dbReference type="Pfam" id="PF00498">
    <property type="entry name" value="FHA"/>
    <property type="match status" value="1"/>
</dbReference>
<evidence type="ECO:0000259" key="1">
    <source>
        <dbReference type="PROSITE" id="PS50006"/>
    </source>
</evidence>
<protein>
    <submittedName>
        <fullName evidence="2">FHA domain-containing protein</fullName>
    </submittedName>
</protein>
<organism evidence="2 3">
    <name type="scientific">Archangium minus</name>
    <dbReference type="NCBI Taxonomy" id="83450"/>
    <lineage>
        <taxon>Bacteria</taxon>
        <taxon>Pseudomonadati</taxon>
        <taxon>Myxococcota</taxon>
        <taxon>Myxococcia</taxon>
        <taxon>Myxococcales</taxon>
        <taxon>Cystobacterineae</taxon>
        <taxon>Archangiaceae</taxon>
        <taxon>Archangium</taxon>
    </lineage>
</organism>
<sequence length="177" mass="19518">MPSVKELRALPQVDVRTFQSEHGPVALIQQPPSPVFQRVAQQMGSARTVFMAHRSRLADRLMAMLQGFEYLQVLFLKPKTDGEVFAVGRLETSSLVIHDPSVSKFHALIRWNAADDSCYVRDAGSMNGTFVNAIALGDQEQQLFDGDGLAFGDAQFLYVRTDTLHAHLAMAAPSTGR</sequence>